<keyword evidence="4 6" id="KW-0472">Membrane</keyword>
<dbReference type="AlphaFoldDB" id="A0A646KI68"/>
<feature type="transmembrane region" description="Helical" evidence="6">
    <location>
        <begin position="321"/>
        <end position="340"/>
    </location>
</feature>
<keyword evidence="2 6" id="KW-0812">Transmembrane</keyword>
<dbReference type="PROSITE" id="PS50850">
    <property type="entry name" value="MFS"/>
    <property type="match status" value="1"/>
</dbReference>
<gene>
    <name evidence="8" type="ORF">FF041_16215</name>
</gene>
<dbReference type="EMBL" id="VCLA01000134">
    <property type="protein sequence ID" value="MQT01697.1"/>
    <property type="molecule type" value="Genomic_DNA"/>
</dbReference>
<dbReference type="InterPro" id="IPR020846">
    <property type="entry name" value="MFS_dom"/>
</dbReference>
<dbReference type="Gene3D" id="1.20.1250.20">
    <property type="entry name" value="MFS general substrate transporter like domains"/>
    <property type="match status" value="2"/>
</dbReference>
<keyword evidence="3 6" id="KW-1133">Transmembrane helix</keyword>
<feature type="transmembrane region" description="Helical" evidence="6">
    <location>
        <begin position="158"/>
        <end position="179"/>
    </location>
</feature>
<evidence type="ECO:0000256" key="3">
    <source>
        <dbReference type="ARBA" id="ARBA00022989"/>
    </source>
</evidence>
<feature type="transmembrane region" description="Helical" evidence="6">
    <location>
        <begin position="96"/>
        <end position="114"/>
    </location>
</feature>
<feature type="transmembrane region" description="Helical" evidence="6">
    <location>
        <begin position="241"/>
        <end position="259"/>
    </location>
</feature>
<feature type="transmembrane region" description="Helical" evidence="6">
    <location>
        <begin position="380"/>
        <end position="404"/>
    </location>
</feature>
<dbReference type="InterPro" id="IPR011701">
    <property type="entry name" value="MFS"/>
</dbReference>
<dbReference type="Pfam" id="PF07690">
    <property type="entry name" value="MFS_1"/>
    <property type="match status" value="1"/>
</dbReference>
<evidence type="ECO:0000256" key="4">
    <source>
        <dbReference type="ARBA" id="ARBA00023136"/>
    </source>
</evidence>
<evidence type="ECO:0000256" key="6">
    <source>
        <dbReference type="SAM" id="Phobius"/>
    </source>
</evidence>
<evidence type="ECO:0000313" key="8">
    <source>
        <dbReference type="EMBL" id="MQT01697.1"/>
    </source>
</evidence>
<evidence type="ECO:0000259" key="7">
    <source>
        <dbReference type="PROSITE" id="PS50850"/>
    </source>
</evidence>
<feature type="transmembrane region" description="Helical" evidence="6">
    <location>
        <begin position="69"/>
        <end position="89"/>
    </location>
</feature>
<feature type="region of interest" description="Disordered" evidence="5">
    <location>
        <begin position="1"/>
        <end position="21"/>
    </location>
</feature>
<protein>
    <submittedName>
        <fullName evidence="8">MFS transporter</fullName>
    </submittedName>
</protein>
<evidence type="ECO:0000256" key="5">
    <source>
        <dbReference type="SAM" id="MobiDB-lite"/>
    </source>
</evidence>
<feature type="transmembrane region" description="Helical" evidence="6">
    <location>
        <begin position="288"/>
        <end position="309"/>
    </location>
</feature>
<dbReference type="Proteomes" id="UP000419138">
    <property type="component" value="Unassembled WGS sequence"/>
</dbReference>
<dbReference type="InterPro" id="IPR050382">
    <property type="entry name" value="MFS_Na/Anion_cotransporter"/>
</dbReference>
<name>A0A646KI68_STRJU</name>
<accession>A0A646KI68</accession>
<comment type="subcellular location">
    <subcellularLocation>
        <location evidence="1">Cell membrane</location>
        <topology evidence="1">Multi-pass membrane protein</topology>
    </subcellularLocation>
</comment>
<feature type="transmembrane region" description="Helical" evidence="6">
    <location>
        <begin position="120"/>
        <end position="146"/>
    </location>
</feature>
<comment type="caution">
    <text evidence="8">The sequence shown here is derived from an EMBL/GenBank/DDBJ whole genome shotgun (WGS) entry which is preliminary data.</text>
</comment>
<feature type="transmembrane region" description="Helical" evidence="6">
    <location>
        <begin position="346"/>
        <end position="368"/>
    </location>
</feature>
<evidence type="ECO:0000256" key="2">
    <source>
        <dbReference type="ARBA" id="ARBA00022692"/>
    </source>
</evidence>
<feature type="compositionally biased region" description="Basic and acidic residues" evidence="5">
    <location>
        <begin position="7"/>
        <end position="17"/>
    </location>
</feature>
<evidence type="ECO:0000313" key="9">
    <source>
        <dbReference type="Proteomes" id="UP000419138"/>
    </source>
</evidence>
<sequence length="448" mass="45554">MAIGQHADADSTPRDESAAGPPSLRRRAWIVLALLVCLMLVNSADKVVVGLAGVGMKQELGLDDAQFGVVQSSFFWLFGIGSVLGGWLGCRVGARWLLVGIATLWAISLAPMAAQVGFTAIVACRVLLGFAEGPTTALAMQVVHSWFPAHQRAVPSSVVVAGAGIGPLIAAPVLTWVIAGHSWHTAFGVLAAFGAVVVVLWLIGGDSGPEAAPDGGYGGHGGRGQSAAAPVLPERVPLKRLFGTGTLIGVPLLFFVAYANSSVKISWLPLYLQEGLGYDARTAGNLVALPYLGGAIAVIGVGMVSRSLAERGISNRITRGILPCVLVLASGLCTAAFSSLDRGALQMTLLILASCLNSAGFGVAFAGLADVAPAGQRVMVFGIITGVYSLGGVIAPAVMGRLIASGESAALGYGDGFLTLGVTMMIGAAAALPLIDPDRDAARLAAGP</sequence>
<dbReference type="SUPFAM" id="SSF103473">
    <property type="entry name" value="MFS general substrate transporter"/>
    <property type="match status" value="1"/>
</dbReference>
<reference evidence="8 9" key="1">
    <citation type="submission" date="2019-05" db="EMBL/GenBank/DDBJ databases">
        <title>Comparative genomics and metabolomics analyses of clavulanic acid producing Streptomyces species provides insight into specialized metabolism and evolution of beta-lactam biosynthetic gene clusters.</title>
        <authorList>
            <person name="Moore M.A."/>
            <person name="Cruz-Morales P."/>
            <person name="Barona Gomez F."/>
            <person name="Kapil T."/>
        </authorList>
    </citation>
    <scope>NUCLEOTIDE SEQUENCE [LARGE SCALE GENOMIC DNA]</scope>
    <source>
        <strain evidence="8 9">NRRL 5741</strain>
    </source>
</reference>
<evidence type="ECO:0000256" key="1">
    <source>
        <dbReference type="ARBA" id="ARBA00004651"/>
    </source>
</evidence>
<dbReference type="PANTHER" id="PTHR11662:SF450">
    <property type="entry name" value="BLR1003 PROTEIN"/>
    <property type="match status" value="1"/>
</dbReference>
<keyword evidence="9" id="KW-1185">Reference proteome</keyword>
<dbReference type="GO" id="GO:0022857">
    <property type="term" value="F:transmembrane transporter activity"/>
    <property type="evidence" value="ECO:0007669"/>
    <property type="project" value="InterPro"/>
</dbReference>
<dbReference type="GO" id="GO:0005886">
    <property type="term" value="C:plasma membrane"/>
    <property type="evidence" value="ECO:0007669"/>
    <property type="project" value="UniProtKB-SubCell"/>
</dbReference>
<dbReference type="InterPro" id="IPR036259">
    <property type="entry name" value="MFS_trans_sf"/>
</dbReference>
<dbReference type="RefSeq" id="WP_153523442.1">
    <property type="nucleotide sequence ID" value="NZ_JBEPDZ010000042.1"/>
</dbReference>
<feature type="transmembrane region" description="Helical" evidence="6">
    <location>
        <begin position="416"/>
        <end position="435"/>
    </location>
</feature>
<proteinExistence type="predicted"/>
<dbReference type="OrthoDB" id="4474610at2"/>
<dbReference type="PANTHER" id="PTHR11662">
    <property type="entry name" value="SOLUTE CARRIER FAMILY 17"/>
    <property type="match status" value="1"/>
</dbReference>
<organism evidence="8 9">
    <name type="scientific">Streptomyces jumonjinensis</name>
    <dbReference type="NCBI Taxonomy" id="1945"/>
    <lineage>
        <taxon>Bacteria</taxon>
        <taxon>Bacillati</taxon>
        <taxon>Actinomycetota</taxon>
        <taxon>Actinomycetes</taxon>
        <taxon>Kitasatosporales</taxon>
        <taxon>Streptomycetaceae</taxon>
        <taxon>Streptomyces</taxon>
    </lineage>
</organism>
<feature type="transmembrane region" description="Helical" evidence="6">
    <location>
        <begin position="28"/>
        <end position="49"/>
    </location>
</feature>
<feature type="transmembrane region" description="Helical" evidence="6">
    <location>
        <begin position="185"/>
        <end position="203"/>
    </location>
</feature>
<feature type="domain" description="Major facilitator superfamily (MFS) profile" evidence="7">
    <location>
        <begin position="31"/>
        <end position="439"/>
    </location>
</feature>